<dbReference type="PANTHER" id="PTHR14049:SF9">
    <property type="entry name" value="PROCOLLAGEN-PROLINE 3-DIOXYGENASE"/>
    <property type="match status" value="1"/>
</dbReference>
<accession>A0A812N3P3</accession>
<dbReference type="PANTHER" id="PTHR14049">
    <property type="entry name" value="LEPRECAN 1"/>
    <property type="match status" value="1"/>
</dbReference>
<organism evidence="1 2">
    <name type="scientific">Symbiodinium necroappetens</name>
    <dbReference type="NCBI Taxonomy" id="1628268"/>
    <lineage>
        <taxon>Eukaryota</taxon>
        <taxon>Sar</taxon>
        <taxon>Alveolata</taxon>
        <taxon>Dinophyceae</taxon>
        <taxon>Suessiales</taxon>
        <taxon>Symbiodiniaceae</taxon>
        <taxon>Symbiodinium</taxon>
    </lineage>
</organism>
<dbReference type="GO" id="GO:0032963">
    <property type="term" value="P:collagen metabolic process"/>
    <property type="evidence" value="ECO:0007669"/>
    <property type="project" value="InterPro"/>
</dbReference>
<comment type="caution">
    <text evidence="1">The sequence shown here is derived from an EMBL/GenBank/DDBJ whole genome shotgun (WGS) entry which is preliminary data.</text>
</comment>
<name>A0A812N3P3_9DINO</name>
<sequence>MPGSLLGNLFGLRQATLHFAQLVCRHKDPKGAAEAGDSHPMHSDDGCKYQEGTGKLRCIFDPFCSPLMNLMITVAVLQEPADDVSESCIASETGDPRTHAAYLYLHGPEGGDFRGGDFFFASQSQERVRLRPATGRMVAIAASSSNLHGVEHLEVHP</sequence>
<keyword evidence="2" id="KW-1185">Reference proteome</keyword>
<evidence type="ECO:0000313" key="2">
    <source>
        <dbReference type="Proteomes" id="UP000601435"/>
    </source>
</evidence>
<dbReference type="EMBL" id="CAJNJA010012337">
    <property type="protein sequence ID" value="CAE7294311.1"/>
    <property type="molecule type" value="Genomic_DNA"/>
</dbReference>
<protein>
    <submittedName>
        <fullName evidence="1">P4HA1 protein</fullName>
    </submittedName>
</protein>
<dbReference type="InterPro" id="IPR039575">
    <property type="entry name" value="P3H"/>
</dbReference>
<dbReference type="Proteomes" id="UP000601435">
    <property type="component" value="Unassembled WGS sequence"/>
</dbReference>
<proteinExistence type="predicted"/>
<reference evidence="1" key="1">
    <citation type="submission" date="2021-02" db="EMBL/GenBank/DDBJ databases">
        <authorList>
            <person name="Dougan E. K."/>
            <person name="Rhodes N."/>
            <person name="Thang M."/>
            <person name="Chan C."/>
        </authorList>
    </citation>
    <scope>NUCLEOTIDE SEQUENCE</scope>
</reference>
<dbReference type="AlphaFoldDB" id="A0A812N3P3"/>
<feature type="non-terminal residue" evidence="1">
    <location>
        <position position="1"/>
    </location>
</feature>
<gene>
    <name evidence="1" type="primary">P4HA1</name>
    <name evidence="1" type="ORF">SNEC2469_LOCUS7223</name>
</gene>
<evidence type="ECO:0000313" key="1">
    <source>
        <dbReference type="EMBL" id="CAE7294311.1"/>
    </source>
</evidence>